<comment type="caution">
    <text evidence="1">The sequence shown here is derived from an EMBL/GenBank/DDBJ whole genome shotgun (WGS) entry which is preliminary data.</text>
</comment>
<sequence length="121" mass="13725">MFLFVTAPHSVVTVQVCVCLVYVQRAVCHMLALHYRCFSFPVCPVRKRAISTQNRAAVTKQMQQMLSVVKVLTEHVNLTMMLLLYLTNSCIRHAMTPQTWGEKGQKISYKNPFSGHASPNL</sequence>
<evidence type="ECO:0000313" key="2">
    <source>
        <dbReference type="Proteomes" id="UP001460270"/>
    </source>
</evidence>
<dbReference type="AlphaFoldDB" id="A0AAW0PQ87"/>
<proteinExistence type="predicted"/>
<organism evidence="1 2">
    <name type="scientific">Mugilogobius chulae</name>
    <name type="common">yellowstripe goby</name>
    <dbReference type="NCBI Taxonomy" id="88201"/>
    <lineage>
        <taxon>Eukaryota</taxon>
        <taxon>Metazoa</taxon>
        <taxon>Chordata</taxon>
        <taxon>Craniata</taxon>
        <taxon>Vertebrata</taxon>
        <taxon>Euteleostomi</taxon>
        <taxon>Actinopterygii</taxon>
        <taxon>Neopterygii</taxon>
        <taxon>Teleostei</taxon>
        <taxon>Neoteleostei</taxon>
        <taxon>Acanthomorphata</taxon>
        <taxon>Gobiaria</taxon>
        <taxon>Gobiiformes</taxon>
        <taxon>Gobioidei</taxon>
        <taxon>Gobiidae</taxon>
        <taxon>Gobionellinae</taxon>
        <taxon>Mugilogobius</taxon>
    </lineage>
</organism>
<dbReference type="EMBL" id="JBBPFD010000003">
    <property type="protein sequence ID" value="KAK7933747.1"/>
    <property type="molecule type" value="Genomic_DNA"/>
</dbReference>
<protein>
    <recommendedName>
        <fullName evidence="3">Secreted protein</fullName>
    </recommendedName>
</protein>
<dbReference type="Proteomes" id="UP001460270">
    <property type="component" value="Unassembled WGS sequence"/>
</dbReference>
<accession>A0AAW0PQ87</accession>
<keyword evidence="2" id="KW-1185">Reference proteome</keyword>
<gene>
    <name evidence="1" type="ORF">WMY93_004643</name>
</gene>
<evidence type="ECO:0008006" key="3">
    <source>
        <dbReference type="Google" id="ProtNLM"/>
    </source>
</evidence>
<name>A0AAW0PQ87_9GOBI</name>
<reference evidence="2" key="1">
    <citation type="submission" date="2024-04" db="EMBL/GenBank/DDBJ databases">
        <title>Salinicola lusitanus LLJ914,a marine bacterium isolated from the Okinawa Trough.</title>
        <authorList>
            <person name="Li J."/>
        </authorList>
    </citation>
    <scope>NUCLEOTIDE SEQUENCE [LARGE SCALE GENOMIC DNA]</scope>
</reference>
<evidence type="ECO:0000313" key="1">
    <source>
        <dbReference type="EMBL" id="KAK7933747.1"/>
    </source>
</evidence>